<dbReference type="Proteomes" id="UP000299102">
    <property type="component" value="Unassembled WGS sequence"/>
</dbReference>
<accession>A0A4C2AHF8</accession>
<evidence type="ECO:0000313" key="3">
    <source>
        <dbReference type="Proteomes" id="UP000299102"/>
    </source>
</evidence>
<gene>
    <name evidence="2" type="ORF">EVAR_59905_1</name>
</gene>
<evidence type="ECO:0000256" key="1">
    <source>
        <dbReference type="SAM" id="MobiDB-lite"/>
    </source>
</evidence>
<dbReference type="OrthoDB" id="10022108at2759"/>
<reference evidence="2 3" key="1">
    <citation type="journal article" date="2019" name="Commun. Biol.">
        <title>The bagworm genome reveals a unique fibroin gene that provides high tensile strength.</title>
        <authorList>
            <person name="Kono N."/>
            <person name="Nakamura H."/>
            <person name="Ohtoshi R."/>
            <person name="Tomita M."/>
            <person name="Numata K."/>
            <person name="Arakawa K."/>
        </authorList>
    </citation>
    <scope>NUCLEOTIDE SEQUENCE [LARGE SCALE GENOMIC DNA]</scope>
</reference>
<name>A0A4C2AHF8_EUMVA</name>
<feature type="region of interest" description="Disordered" evidence="1">
    <location>
        <begin position="86"/>
        <end position="105"/>
    </location>
</feature>
<dbReference type="EMBL" id="BGZK01003148">
    <property type="protein sequence ID" value="GBP98479.1"/>
    <property type="molecule type" value="Genomic_DNA"/>
</dbReference>
<organism evidence="2 3">
    <name type="scientific">Eumeta variegata</name>
    <name type="common">Bagworm moth</name>
    <name type="synonym">Eumeta japonica</name>
    <dbReference type="NCBI Taxonomy" id="151549"/>
    <lineage>
        <taxon>Eukaryota</taxon>
        <taxon>Metazoa</taxon>
        <taxon>Ecdysozoa</taxon>
        <taxon>Arthropoda</taxon>
        <taxon>Hexapoda</taxon>
        <taxon>Insecta</taxon>
        <taxon>Pterygota</taxon>
        <taxon>Neoptera</taxon>
        <taxon>Endopterygota</taxon>
        <taxon>Lepidoptera</taxon>
        <taxon>Glossata</taxon>
        <taxon>Ditrysia</taxon>
        <taxon>Tineoidea</taxon>
        <taxon>Psychidae</taxon>
        <taxon>Oiketicinae</taxon>
        <taxon>Eumeta</taxon>
    </lineage>
</organism>
<proteinExistence type="predicted"/>
<protein>
    <submittedName>
        <fullName evidence="2">Uncharacterized protein</fullName>
    </submittedName>
</protein>
<dbReference type="AlphaFoldDB" id="A0A4C2AHF8"/>
<sequence length="105" mass="11713">MLGQMRVPEALAEIRKVVARPAPRIMNYAEAAAKPRQRPPPRRPLAPLRLGTDTPSSWLKFENHTAEHVITKLRGVVDAREMGVAGPMRKAREKGGVELPLSKMR</sequence>
<comment type="caution">
    <text evidence="2">The sequence shown here is derived from an EMBL/GenBank/DDBJ whole genome shotgun (WGS) entry which is preliminary data.</text>
</comment>
<feature type="region of interest" description="Disordered" evidence="1">
    <location>
        <begin position="30"/>
        <end position="54"/>
    </location>
</feature>
<evidence type="ECO:0000313" key="2">
    <source>
        <dbReference type="EMBL" id="GBP98479.1"/>
    </source>
</evidence>
<keyword evidence="3" id="KW-1185">Reference proteome</keyword>